<dbReference type="Proteomes" id="UP000516314">
    <property type="component" value="Chromosome 4"/>
</dbReference>
<dbReference type="Pfam" id="PF25210">
    <property type="entry name" value="Kelch_FKB95"/>
    <property type="match status" value="1"/>
</dbReference>
<dbReference type="SMART" id="SM00717">
    <property type="entry name" value="SANT"/>
    <property type="match status" value="1"/>
</dbReference>
<evidence type="ECO:0000256" key="3">
    <source>
        <dbReference type="ARBA" id="ARBA00023163"/>
    </source>
</evidence>
<dbReference type="Gene3D" id="2.120.10.80">
    <property type="entry name" value="Kelch-type beta propeller"/>
    <property type="match status" value="1"/>
</dbReference>
<dbReference type="EMBL" id="LR881469">
    <property type="protein sequence ID" value="CAD5330382.1"/>
    <property type="molecule type" value="Genomic_DNA"/>
</dbReference>
<dbReference type="GO" id="GO:0003700">
    <property type="term" value="F:DNA-binding transcription factor activity"/>
    <property type="evidence" value="ECO:0007669"/>
    <property type="project" value="InterPro"/>
</dbReference>
<dbReference type="AlphaFoldDB" id="A0A7G2F9B4"/>
<dbReference type="Gene3D" id="1.10.10.60">
    <property type="entry name" value="Homeodomain-like"/>
    <property type="match status" value="1"/>
</dbReference>
<protein>
    <submittedName>
        <fullName evidence="7">(thale cress) hypothetical protein</fullName>
    </submittedName>
</protein>
<dbReference type="Pfam" id="PF00249">
    <property type="entry name" value="Myb_DNA-binding"/>
    <property type="match status" value="1"/>
</dbReference>
<dbReference type="SUPFAM" id="SSF46689">
    <property type="entry name" value="Homeodomain-like"/>
    <property type="match status" value="1"/>
</dbReference>
<feature type="domain" description="SANT" evidence="6">
    <location>
        <begin position="9"/>
        <end position="64"/>
    </location>
</feature>
<dbReference type="PANTHER" id="PTHR43952">
    <property type="entry name" value="MYB FAMILY TRANSCRIPTION FACTOR-RELATED"/>
    <property type="match status" value="1"/>
</dbReference>
<evidence type="ECO:0000256" key="4">
    <source>
        <dbReference type="ARBA" id="ARBA00023242"/>
    </source>
</evidence>
<feature type="domain" description="Myb-like" evidence="5">
    <location>
        <begin position="6"/>
        <end position="60"/>
    </location>
</feature>
<dbReference type="InterPro" id="IPR015915">
    <property type="entry name" value="Kelch-typ_b-propeller"/>
</dbReference>
<dbReference type="InterPro" id="IPR044636">
    <property type="entry name" value="RADIALIS-like"/>
</dbReference>
<dbReference type="PANTHER" id="PTHR43952:SF68">
    <property type="entry name" value="PROTEIN RADIALIS-LIKE 1"/>
    <property type="match status" value="1"/>
</dbReference>
<evidence type="ECO:0000259" key="5">
    <source>
        <dbReference type="PROSITE" id="PS50090"/>
    </source>
</evidence>
<dbReference type="InterPro" id="IPR057499">
    <property type="entry name" value="Kelch_FKB95"/>
</dbReference>
<dbReference type="InterPro" id="IPR001005">
    <property type="entry name" value="SANT/Myb"/>
</dbReference>
<reference evidence="7 8" key="1">
    <citation type="submission" date="2020-09" db="EMBL/GenBank/DDBJ databases">
        <authorList>
            <person name="Ashkenazy H."/>
        </authorList>
    </citation>
    <scope>NUCLEOTIDE SEQUENCE [LARGE SCALE GENOMIC DNA]</scope>
    <source>
        <strain evidence="8">cv. Cdm-0</strain>
    </source>
</reference>
<accession>A0A7G2F9B4</accession>
<sequence length="246" mass="27890">MASSSMSSQSSGSWTAKQNKAFEQALATYDQDTPNRWQNVAKVVGGKTTEEVKRHYELLVQDINSIENGHVPFPNYRTSGGCTNGRLSQEEKRMRNMRLQSFAIDDKIYIMDRKNSFVYDPKEGTLETDELLDTQWSVGSCVIDGKIYTFGSKNRIWVFDPIAMVWDRLKGLDDLPDKRDGSRMSNLGGNLAIMFNLEKGSTKICCTEIRLERREGGKIWGKVLWSNIVITLKEPSTIVRCLTVTV</sequence>
<dbReference type="InterPro" id="IPR009057">
    <property type="entry name" value="Homeodomain-like_sf"/>
</dbReference>
<dbReference type="PROSITE" id="PS50090">
    <property type="entry name" value="MYB_LIKE"/>
    <property type="match status" value="1"/>
</dbReference>
<dbReference type="GO" id="GO:0005634">
    <property type="term" value="C:nucleus"/>
    <property type="evidence" value="ECO:0007669"/>
    <property type="project" value="UniProtKB-SubCell"/>
</dbReference>
<proteinExistence type="predicted"/>
<keyword evidence="3" id="KW-0804">Transcription</keyword>
<evidence type="ECO:0000259" key="6">
    <source>
        <dbReference type="PROSITE" id="PS51293"/>
    </source>
</evidence>
<keyword evidence="4" id="KW-0539">Nucleus</keyword>
<evidence type="ECO:0000313" key="8">
    <source>
        <dbReference type="Proteomes" id="UP000516314"/>
    </source>
</evidence>
<gene>
    <name evidence="7" type="ORF">AT9943_LOCUS17921</name>
</gene>
<dbReference type="CDD" id="cd00167">
    <property type="entry name" value="SANT"/>
    <property type="match status" value="1"/>
</dbReference>
<dbReference type="PROSITE" id="PS51293">
    <property type="entry name" value="SANT"/>
    <property type="match status" value="1"/>
</dbReference>
<evidence type="ECO:0000256" key="2">
    <source>
        <dbReference type="ARBA" id="ARBA00023015"/>
    </source>
</evidence>
<name>A0A7G2F9B4_ARATH</name>
<dbReference type="InterPro" id="IPR017884">
    <property type="entry name" value="SANT_dom"/>
</dbReference>
<comment type="subcellular location">
    <subcellularLocation>
        <location evidence="1">Nucleus</location>
    </subcellularLocation>
</comment>
<keyword evidence="2" id="KW-0805">Transcription regulation</keyword>
<organism evidence="7 8">
    <name type="scientific">Arabidopsis thaliana</name>
    <name type="common">Mouse-ear cress</name>
    <dbReference type="NCBI Taxonomy" id="3702"/>
    <lineage>
        <taxon>Eukaryota</taxon>
        <taxon>Viridiplantae</taxon>
        <taxon>Streptophyta</taxon>
        <taxon>Embryophyta</taxon>
        <taxon>Tracheophyta</taxon>
        <taxon>Spermatophyta</taxon>
        <taxon>Magnoliopsida</taxon>
        <taxon>eudicotyledons</taxon>
        <taxon>Gunneridae</taxon>
        <taxon>Pentapetalae</taxon>
        <taxon>rosids</taxon>
        <taxon>malvids</taxon>
        <taxon>Brassicales</taxon>
        <taxon>Brassicaceae</taxon>
        <taxon>Camelineae</taxon>
        <taxon>Arabidopsis</taxon>
    </lineage>
</organism>
<dbReference type="FunFam" id="1.10.10.60:FF:000154">
    <property type="entry name" value="Transcription factor SRM1"/>
    <property type="match status" value="1"/>
</dbReference>
<evidence type="ECO:0000313" key="7">
    <source>
        <dbReference type="EMBL" id="CAD5330382.1"/>
    </source>
</evidence>
<evidence type="ECO:0000256" key="1">
    <source>
        <dbReference type="ARBA" id="ARBA00004123"/>
    </source>
</evidence>
<dbReference type="SUPFAM" id="SSF117281">
    <property type="entry name" value="Kelch motif"/>
    <property type="match status" value="1"/>
</dbReference>